<dbReference type="SUPFAM" id="SSF54909">
    <property type="entry name" value="Dimeric alpha+beta barrel"/>
    <property type="match status" value="1"/>
</dbReference>
<keyword evidence="3" id="KW-1185">Reference proteome</keyword>
<evidence type="ECO:0000313" key="2">
    <source>
        <dbReference type="EMBL" id="PIB77718.1"/>
    </source>
</evidence>
<gene>
    <name evidence="2" type="ORF">CQY22_001955</name>
</gene>
<accession>A0A2G5PHD4</accession>
<dbReference type="STRING" id="85968.GCA_900073015_01456"/>
<protein>
    <submittedName>
        <fullName evidence="2">NIPSNAP family protein</fullName>
    </submittedName>
</protein>
<proteinExistence type="predicted"/>
<evidence type="ECO:0000313" key="3">
    <source>
        <dbReference type="Proteomes" id="UP000230551"/>
    </source>
</evidence>
<sequence>MEPFPLLELRQYTVRRGAREEFIELFESELVDPQQALGIQVLGQFRDLNDPDRFVWLRAFPGLTERARALGAFYVDSAAWKTHGGAATSLLADFTDVRLLRVATPGLAPSGRPGARLRARIRDADAPDHETAMAMATYETETGPNDFPMPVRSTPVTVDFAWTDDADEDPGRLAPTERSWLR</sequence>
<feature type="region of interest" description="Disordered" evidence="1">
    <location>
        <begin position="162"/>
        <end position="182"/>
    </location>
</feature>
<evidence type="ECO:0000256" key="1">
    <source>
        <dbReference type="SAM" id="MobiDB-lite"/>
    </source>
</evidence>
<dbReference type="Gene3D" id="3.30.70.100">
    <property type="match status" value="1"/>
</dbReference>
<comment type="caution">
    <text evidence="2">The sequence shown here is derived from an EMBL/GenBank/DDBJ whole genome shotgun (WGS) entry which is preliminary data.</text>
</comment>
<dbReference type="Proteomes" id="UP000230551">
    <property type="component" value="Unassembled WGS sequence"/>
</dbReference>
<dbReference type="EMBL" id="PDCN02000001">
    <property type="protein sequence ID" value="PIB77718.1"/>
    <property type="molecule type" value="Genomic_DNA"/>
</dbReference>
<organism evidence="2 3">
    <name type="scientific">Mycolicibacterium brumae</name>
    <dbReference type="NCBI Taxonomy" id="85968"/>
    <lineage>
        <taxon>Bacteria</taxon>
        <taxon>Bacillati</taxon>
        <taxon>Actinomycetota</taxon>
        <taxon>Actinomycetes</taxon>
        <taxon>Mycobacteriales</taxon>
        <taxon>Mycobacteriaceae</taxon>
        <taxon>Mycolicibacterium</taxon>
    </lineage>
</organism>
<name>A0A2G5PHD4_9MYCO</name>
<reference evidence="2 3" key="1">
    <citation type="journal article" date="2017" name="Infect. Genet. Evol.">
        <title>The new phylogeny of the genus Mycobacterium: The old and the news.</title>
        <authorList>
            <person name="Tortoli E."/>
            <person name="Fedrizzi T."/>
            <person name="Meehan C.J."/>
            <person name="Trovato A."/>
            <person name="Grottola A."/>
            <person name="Giacobazzi E."/>
            <person name="Serpini G.F."/>
            <person name="Tagliazucchi S."/>
            <person name="Fabio A."/>
            <person name="Bettua C."/>
            <person name="Bertorelli R."/>
            <person name="Frascaro F."/>
            <person name="De Sanctis V."/>
            <person name="Pecorari M."/>
            <person name="Jousson O."/>
            <person name="Segata N."/>
            <person name="Cirillo D.M."/>
        </authorList>
    </citation>
    <scope>NUCLEOTIDE SEQUENCE [LARGE SCALE GENOMIC DNA]</scope>
    <source>
        <strain evidence="2 3">CIP1034565</strain>
    </source>
</reference>
<dbReference type="OrthoDB" id="9809695at2"/>
<dbReference type="AlphaFoldDB" id="A0A2G5PHD4"/>
<dbReference type="RefSeq" id="WP_090588057.1">
    <property type="nucleotide sequence ID" value="NZ_CP104302.1"/>
</dbReference>
<dbReference type="InterPro" id="IPR011008">
    <property type="entry name" value="Dimeric_a/b-barrel"/>
</dbReference>